<keyword evidence="12 17" id="KW-0573">Peptidoglycan synthesis</keyword>
<dbReference type="RefSeq" id="WP_062904388.1">
    <property type="nucleotide sequence ID" value="NZ_BJLT01000012.1"/>
</dbReference>
<evidence type="ECO:0000256" key="9">
    <source>
        <dbReference type="ARBA" id="ARBA00022741"/>
    </source>
</evidence>
<dbReference type="GO" id="GO:0005524">
    <property type="term" value="F:ATP binding"/>
    <property type="evidence" value="ECO:0007669"/>
    <property type="project" value="UniProtKB-UniRule"/>
</dbReference>
<dbReference type="InterPro" id="IPR004101">
    <property type="entry name" value="Mur_ligase_C"/>
</dbReference>
<evidence type="ECO:0000256" key="4">
    <source>
        <dbReference type="ARBA" id="ARBA00010416"/>
    </source>
</evidence>
<dbReference type="PANTHER" id="PTHR43692">
    <property type="entry name" value="UDP-N-ACETYLMURAMOYLALANINE--D-GLUTAMATE LIGASE"/>
    <property type="match status" value="1"/>
</dbReference>
<dbReference type="InterPro" id="IPR013221">
    <property type="entry name" value="Mur_ligase_cen"/>
</dbReference>
<dbReference type="SUPFAM" id="SSF53623">
    <property type="entry name" value="MurD-like peptide ligases, catalytic domain"/>
    <property type="match status" value="1"/>
</dbReference>
<dbReference type="SUPFAM" id="SSF51984">
    <property type="entry name" value="MurCD N-terminal domain"/>
    <property type="match status" value="1"/>
</dbReference>
<dbReference type="GO" id="GO:0008764">
    <property type="term" value="F:UDP-N-acetylmuramoylalanine-D-glutamate ligase activity"/>
    <property type="evidence" value="ECO:0007669"/>
    <property type="project" value="UniProtKB-UniRule"/>
</dbReference>
<evidence type="ECO:0000256" key="1">
    <source>
        <dbReference type="ARBA" id="ARBA00002734"/>
    </source>
</evidence>
<gene>
    <name evidence="17" type="primary">murD</name>
    <name evidence="21" type="ORF">ADU70_0357</name>
</gene>
<comment type="function">
    <text evidence="1 17 18">Cell wall formation. Catalyzes the addition of glutamate to the nucleotide precursor UDP-N-acetylmuramoyl-L-alanine (UMA).</text>
</comment>
<dbReference type="Proteomes" id="UP000076405">
    <property type="component" value="Chromosome"/>
</dbReference>
<comment type="subcellular location">
    <subcellularLocation>
        <location evidence="2 17 18">Cytoplasm</location>
    </subcellularLocation>
</comment>
<evidence type="ECO:0000256" key="7">
    <source>
        <dbReference type="ARBA" id="ARBA00022490"/>
    </source>
</evidence>
<accession>A0AAC9FI53</accession>
<evidence type="ECO:0000256" key="3">
    <source>
        <dbReference type="ARBA" id="ARBA00004752"/>
    </source>
</evidence>
<evidence type="ECO:0000256" key="13">
    <source>
        <dbReference type="ARBA" id="ARBA00023316"/>
    </source>
</evidence>
<keyword evidence="10 17" id="KW-0067">ATP-binding</keyword>
<dbReference type="GO" id="GO:0005737">
    <property type="term" value="C:cytoplasm"/>
    <property type="evidence" value="ECO:0007669"/>
    <property type="project" value="UniProtKB-SubCell"/>
</dbReference>
<dbReference type="EMBL" id="CP012275">
    <property type="protein sequence ID" value="AMV61857.1"/>
    <property type="molecule type" value="Genomic_DNA"/>
</dbReference>
<evidence type="ECO:0000256" key="5">
    <source>
        <dbReference type="ARBA" id="ARBA00012212"/>
    </source>
</evidence>
<comment type="pathway">
    <text evidence="3 17 18">Cell wall biogenesis; peptidoglycan biosynthesis.</text>
</comment>
<evidence type="ECO:0000256" key="12">
    <source>
        <dbReference type="ARBA" id="ARBA00022984"/>
    </source>
</evidence>
<dbReference type="InterPro" id="IPR036615">
    <property type="entry name" value="Mur_ligase_C_dom_sf"/>
</dbReference>
<evidence type="ECO:0000256" key="6">
    <source>
        <dbReference type="ARBA" id="ARBA00015655"/>
    </source>
</evidence>
<organism evidence="21 22">
    <name type="scientific">Pediococcus damnosus</name>
    <dbReference type="NCBI Taxonomy" id="51663"/>
    <lineage>
        <taxon>Bacteria</taxon>
        <taxon>Bacillati</taxon>
        <taxon>Bacillota</taxon>
        <taxon>Bacilli</taxon>
        <taxon>Lactobacillales</taxon>
        <taxon>Lactobacillaceae</taxon>
        <taxon>Pediococcus</taxon>
    </lineage>
</organism>
<dbReference type="Pfam" id="PF02875">
    <property type="entry name" value="Mur_ligase_C"/>
    <property type="match status" value="1"/>
</dbReference>
<keyword evidence="13 17" id="KW-0961">Cell wall biogenesis/degradation</keyword>
<dbReference type="Gene3D" id="3.40.50.720">
    <property type="entry name" value="NAD(P)-binding Rossmann-like Domain"/>
    <property type="match status" value="1"/>
</dbReference>
<comment type="catalytic activity">
    <reaction evidence="16 17 18">
        <text>UDP-N-acetyl-alpha-D-muramoyl-L-alanine + D-glutamate + ATP = UDP-N-acetyl-alpha-D-muramoyl-L-alanyl-D-glutamate + ADP + phosphate + H(+)</text>
        <dbReference type="Rhea" id="RHEA:16429"/>
        <dbReference type="ChEBI" id="CHEBI:15378"/>
        <dbReference type="ChEBI" id="CHEBI:29986"/>
        <dbReference type="ChEBI" id="CHEBI:30616"/>
        <dbReference type="ChEBI" id="CHEBI:43474"/>
        <dbReference type="ChEBI" id="CHEBI:83898"/>
        <dbReference type="ChEBI" id="CHEBI:83900"/>
        <dbReference type="ChEBI" id="CHEBI:456216"/>
        <dbReference type="EC" id="6.3.2.9"/>
    </reaction>
</comment>
<dbReference type="Gene3D" id="3.90.190.20">
    <property type="entry name" value="Mur ligase, C-terminal domain"/>
    <property type="match status" value="1"/>
</dbReference>
<name>A0AAC9FI53_9LACO</name>
<keyword evidence="7 17" id="KW-0963">Cytoplasm</keyword>
<dbReference type="GO" id="GO:0051301">
    <property type="term" value="P:cell division"/>
    <property type="evidence" value="ECO:0007669"/>
    <property type="project" value="UniProtKB-KW"/>
</dbReference>
<dbReference type="AlphaFoldDB" id="A0AAC9FI53"/>
<evidence type="ECO:0000256" key="18">
    <source>
        <dbReference type="RuleBase" id="RU003664"/>
    </source>
</evidence>
<dbReference type="HAMAP" id="MF_00639">
    <property type="entry name" value="MurD"/>
    <property type="match status" value="1"/>
</dbReference>
<dbReference type="GO" id="GO:0009252">
    <property type="term" value="P:peptidoglycan biosynthetic process"/>
    <property type="evidence" value="ECO:0007669"/>
    <property type="project" value="UniProtKB-UniRule"/>
</dbReference>
<evidence type="ECO:0000256" key="14">
    <source>
        <dbReference type="ARBA" id="ARBA00030398"/>
    </source>
</evidence>
<evidence type="ECO:0000256" key="15">
    <source>
        <dbReference type="ARBA" id="ARBA00032324"/>
    </source>
</evidence>
<evidence type="ECO:0000256" key="8">
    <source>
        <dbReference type="ARBA" id="ARBA00022598"/>
    </source>
</evidence>
<dbReference type="NCBIfam" id="TIGR01087">
    <property type="entry name" value="murD"/>
    <property type="match status" value="1"/>
</dbReference>
<evidence type="ECO:0000259" key="20">
    <source>
        <dbReference type="Pfam" id="PF08245"/>
    </source>
</evidence>
<dbReference type="Pfam" id="PF21799">
    <property type="entry name" value="MurD-like_N"/>
    <property type="match status" value="1"/>
</dbReference>
<protein>
    <recommendedName>
        <fullName evidence="6 17">UDP-N-acetylmuramoylalanine--D-glutamate ligase</fullName>
        <ecNumber evidence="5 17">6.3.2.9</ecNumber>
    </recommendedName>
    <alternativeName>
        <fullName evidence="15 17">D-glutamic acid-adding enzyme</fullName>
    </alternativeName>
    <alternativeName>
        <fullName evidence="14 17">UDP-N-acetylmuramoyl-L-alanyl-D-glutamate synthetase</fullName>
    </alternativeName>
</protein>
<dbReference type="Pfam" id="PF08245">
    <property type="entry name" value="Mur_ligase_M"/>
    <property type="match status" value="1"/>
</dbReference>
<dbReference type="SUPFAM" id="SSF53244">
    <property type="entry name" value="MurD-like peptide ligases, peptide-binding domain"/>
    <property type="match status" value="1"/>
</dbReference>
<proteinExistence type="inferred from homology"/>
<evidence type="ECO:0000313" key="21">
    <source>
        <dbReference type="EMBL" id="AMV61857.1"/>
    </source>
</evidence>
<evidence type="ECO:0000259" key="19">
    <source>
        <dbReference type="Pfam" id="PF02875"/>
    </source>
</evidence>
<dbReference type="GO" id="GO:0071555">
    <property type="term" value="P:cell wall organization"/>
    <property type="evidence" value="ECO:0007669"/>
    <property type="project" value="UniProtKB-KW"/>
</dbReference>
<feature type="binding site" evidence="17">
    <location>
        <begin position="119"/>
        <end position="125"/>
    </location>
    <ligand>
        <name>ATP</name>
        <dbReference type="ChEBI" id="CHEBI:30616"/>
    </ligand>
</feature>
<comment type="similarity">
    <text evidence="4 17">Belongs to the MurCDEF family.</text>
</comment>
<dbReference type="Gene3D" id="3.40.1190.10">
    <property type="entry name" value="Mur-like, catalytic domain"/>
    <property type="match status" value="1"/>
</dbReference>
<keyword evidence="17 18" id="KW-0131">Cell cycle</keyword>
<keyword evidence="11 17" id="KW-0133">Cell shape</keyword>
<dbReference type="InterPro" id="IPR036565">
    <property type="entry name" value="Mur-like_cat_sf"/>
</dbReference>
<dbReference type="PANTHER" id="PTHR43692:SF1">
    <property type="entry name" value="UDP-N-ACETYLMURAMOYLALANINE--D-GLUTAMATE LIGASE"/>
    <property type="match status" value="1"/>
</dbReference>
<dbReference type="GO" id="GO:0008360">
    <property type="term" value="P:regulation of cell shape"/>
    <property type="evidence" value="ECO:0007669"/>
    <property type="project" value="UniProtKB-KW"/>
</dbReference>
<evidence type="ECO:0000256" key="11">
    <source>
        <dbReference type="ARBA" id="ARBA00022960"/>
    </source>
</evidence>
<evidence type="ECO:0000313" key="22">
    <source>
        <dbReference type="Proteomes" id="UP000076405"/>
    </source>
</evidence>
<feature type="domain" description="Mur ligase central" evidence="20">
    <location>
        <begin position="117"/>
        <end position="293"/>
    </location>
</feature>
<sequence length="458" mass="50574">MKDIKDYQDKKVLVLGLAKSGVSAAKLLQKLGALVTVNDAKPFDENPDAQELLENGIKVVTGGHPLTLLDEGFELIVKNPGIPYSNPIVKGALEKNIPIISEPELAYQVLDGEMIGITGSNGKTTTTTLIQLMLDRDRKAGHAYLAGNIGIPATTVVQKLHKEDTMVTELSSFMLASVTTLKPHIAVITNIFSNHLDWHGTRANYVRDKMHITKNQTAEDYFVINWDNPEWQQLSQQTKAQVVPFSRKDLSENGAYQRGEFLYFRNEKIMAADDIKVPGVQNIENALAAIAVAKLSGCSTEAIVDVLKTFSGVKHRVQYVTTFKKRIFYNDSKATDIEATQVALRSFKQPIVLIAGGLDRGYTFEKLVPDFKNHVKAIVLIGETSHLLADAAKKAGVPVIKFADKVADAVPLAYQLSEPNDIVLLSPANASWDQYKNFEIRGDEFITAVNDLQNEKRN</sequence>
<keyword evidence="8 17" id="KW-0436">Ligase</keyword>
<dbReference type="InterPro" id="IPR005762">
    <property type="entry name" value="MurD"/>
</dbReference>
<feature type="domain" description="Mur ligase C-terminal" evidence="19">
    <location>
        <begin position="315"/>
        <end position="428"/>
    </location>
</feature>
<evidence type="ECO:0000256" key="10">
    <source>
        <dbReference type="ARBA" id="ARBA00022840"/>
    </source>
</evidence>
<keyword evidence="9 17" id="KW-0547">Nucleotide-binding</keyword>
<keyword evidence="17 18" id="KW-0132">Cell division</keyword>
<evidence type="ECO:0000256" key="16">
    <source>
        <dbReference type="ARBA" id="ARBA00047632"/>
    </source>
</evidence>
<evidence type="ECO:0000256" key="17">
    <source>
        <dbReference type="HAMAP-Rule" id="MF_00639"/>
    </source>
</evidence>
<evidence type="ECO:0000256" key="2">
    <source>
        <dbReference type="ARBA" id="ARBA00004496"/>
    </source>
</evidence>
<reference evidence="21 22" key="1">
    <citation type="journal article" date="2016" name="PLoS ONE">
        <title>The Identification of Novel Diagnostic Marker Genes for the Detection of Beer Spoiling Pediococcus damnosus Strains Using the BlAst Diagnostic Gene findEr.</title>
        <authorList>
            <person name="Behr J."/>
            <person name="Geissler A.J."/>
            <person name="Schmid J."/>
            <person name="Zehe A."/>
            <person name="Vogel R.F."/>
        </authorList>
    </citation>
    <scope>NUCLEOTIDE SEQUENCE [LARGE SCALE GENOMIC DNA]</scope>
    <source>
        <strain evidence="21 22">TMW 2.1533</strain>
    </source>
</reference>
<dbReference type="EC" id="6.3.2.9" evidence="5 17"/>